<proteinExistence type="predicted"/>
<keyword evidence="4" id="KW-1185">Reference proteome</keyword>
<reference evidence="3" key="2">
    <citation type="submission" date="2025-08" db="UniProtKB">
        <authorList>
            <consortium name="Ensembl"/>
        </authorList>
    </citation>
    <scope>IDENTIFICATION</scope>
</reference>
<dbReference type="Ensembl" id="ENSACAT00000053164.1">
    <property type="protein sequence ID" value="ENSACAP00000031955.1"/>
    <property type="gene ID" value="ENSACAG00000036585.1"/>
</dbReference>
<evidence type="ECO:0000313" key="4">
    <source>
        <dbReference type="Proteomes" id="UP000001646"/>
    </source>
</evidence>
<dbReference type="InterPro" id="IPR036051">
    <property type="entry name" value="KRAB_dom_sf"/>
</dbReference>
<reference evidence="3" key="1">
    <citation type="submission" date="2009-12" db="EMBL/GenBank/DDBJ databases">
        <title>The Genome Sequence of Anolis carolinensis (Green Anole Lizard).</title>
        <authorList>
            <consortium name="The Genome Sequencing Platform"/>
            <person name="Di Palma F."/>
            <person name="Alfoldi J."/>
            <person name="Heiman D."/>
            <person name="Young S."/>
            <person name="Grabherr M."/>
            <person name="Johnson J."/>
            <person name="Lander E.S."/>
            <person name="Lindblad-Toh K."/>
        </authorList>
    </citation>
    <scope>NUCLEOTIDE SEQUENCE [LARGE SCALE GENOMIC DNA]</scope>
    <source>
        <strain evidence="3">JBL SC #1</strain>
    </source>
</reference>
<reference evidence="3" key="3">
    <citation type="submission" date="2025-09" db="UniProtKB">
        <authorList>
            <consortium name="Ensembl"/>
        </authorList>
    </citation>
    <scope>IDENTIFICATION</scope>
</reference>
<organism evidence="3 4">
    <name type="scientific">Anolis carolinensis</name>
    <name type="common">Green anole</name>
    <name type="synonym">American chameleon</name>
    <dbReference type="NCBI Taxonomy" id="28377"/>
    <lineage>
        <taxon>Eukaryota</taxon>
        <taxon>Metazoa</taxon>
        <taxon>Chordata</taxon>
        <taxon>Craniata</taxon>
        <taxon>Vertebrata</taxon>
        <taxon>Euteleostomi</taxon>
        <taxon>Lepidosauria</taxon>
        <taxon>Squamata</taxon>
        <taxon>Bifurcata</taxon>
        <taxon>Unidentata</taxon>
        <taxon>Episquamata</taxon>
        <taxon>Toxicofera</taxon>
        <taxon>Iguania</taxon>
        <taxon>Dactyloidae</taxon>
        <taxon>Anolis</taxon>
    </lineage>
</organism>
<dbReference type="SUPFAM" id="SSF109640">
    <property type="entry name" value="KRAB domain (Kruppel-associated box)"/>
    <property type="match status" value="1"/>
</dbReference>
<dbReference type="Pfam" id="PF01352">
    <property type="entry name" value="KRAB"/>
    <property type="match status" value="1"/>
</dbReference>
<feature type="domain" description="KRAB" evidence="2">
    <location>
        <begin position="5"/>
        <end position="104"/>
    </location>
</feature>
<accession>A0A803T9R5</accession>
<evidence type="ECO:0000313" key="3">
    <source>
        <dbReference type="Ensembl" id="ENSACAP00000031955.1"/>
    </source>
</evidence>
<sequence length="112" mass="12499">MEGPIAFEDVAVDFSLEEWVLLNPDQKALHKQVMEEMNGIVDSLGKGLQGWAYVRNIRHKSSSSSSSNITLAPIQTQVGRLPPNYPQKSRAPINDNRILIVEHPGHNKQSVK</sequence>
<dbReference type="PROSITE" id="PS50805">
    <property type="entry name" value="KRAB"/>
    <property type="match status" value="1"/>
</dbReference>
<dbReference type="InterPro" id="IPR050169">
    <property type="entry name" value="Krueppel_C2H2_ZnF"/>
</dbReference>
<dbReference type="AlphaFoldDB" id="A0A803T9R5"/>
<dbReference type="PANTHER" id="PTHR23232:SF140">
    <property type="entry name" value="ZFP92 ZINC FINGER PROTEIN"/>
    <property type="match status" value="1"/>
</dbReference>
<evidence type="ECO:0000256" key="1">
    <source>
        <dbReference type="SAM" id="MobiDB-lite"/>
    </source>
</evidence>
<dbReference type="Gene3D" id="6.10.140.140">
    <property type="match status" value="1"/>
</dbReference>
<dbReference type="InParanoid" id="A0A803T9R5"/>
<dbReference type="InterPro" id="IPR001909">
    <property type="entry name" value="KRAB"/>
</dbReference>
<feature type="region of interest" description="Disordered" evidence="1">
    <location>
        <begin position="78"/>
        <end position="112"/>
    </location>
</feature>
<evidence type="ECO:0000259" key="2">
    <source>
        <dbReference type="PROSITE" id="PS50805"/>
    </source>
</evidence>
<protein>
    <recommendedName>
        <fullName evidence="2">KRAB domain-containing protein</fullName>
    </recommendedName>
</protein>
<dbReference type="GeneTree" id="ENSGT01150000286941"/>
<dbReference type="GO" id="GO:0006355">
    <property type="term" value="P:regulation of DNA-templated transcription"/>
    <property type="evidence" value="ECO:0007669"/>
    <property type="project" value="InterPro"/>
</dbReference>
<dbReference type="SMART" id="SM00349">
    <property type="entry name" value="KRAB"/>
    <property type="match status" value="1"/>
</dbReference>
<dbReference type="PANTHER" id="PTHR23232">
    <property type="entry name" value="KRAB DOMAIN C2H2 ZINC FINGER"/>
    <property type="match status" value="1"/>
</dbReference>
<dbReference type="Proteomes" id="UP000001646">
    <property type="component" value="Unplaced"/>
</dbReference>
<dbReference type="CDD" id="cd07765">
    <property type="entry name" value="KRAB_A-box"/>
    <property type="match status" value="1"/>
</dbReference>
<name>A0A803T9R5_ANOCA</name>